<organism evidence="6 7">
    <name type="scientific">Frigoriglobus tundricola</name>
    <dbReference type="NCBI Taxonomy" id="2774151"/>
    <lineage>
        <taxon>Bacteria</taxon>
        <taxon>Pseudomonadati</taxon>
        <taxon>Planctomycetota</taxon>
        <taxon>Planctomycetia</taxon>
        <taxon>Gemmatales</taxon>
        <taxon>Gemmataceae</taxon>
        <taxon>Frigoriglobus</taxon>
    </lineage>
</organism>
<reference evidence="7" key="1">
    <citation type="submission" date="2020-05" db="EMBL/GenBank/DDBJ databases">
        <title>Frigoriglobus tundricola gen. nov., sp. nov., a psychrotolerant cellulolytic planctomycete of the family Gemmataceae with two divergent copies of 16S rRNA gene.</title>
        <authorList>
            <person name="Kulichevskaya I.S."/>
            <person name="Ivanova A.A."/>
            <person name="Naumoff D.G."/>
            <person name="Beletsky A.V."/>
            <person name="Rijpstra W.I.C."/>
            <person name="Sinninghe Damste J.S."/>
            <person name="Mardanov A.V."/>
            <person name="Ravin N.V."/>
            <person name="Dedysh S.N."/>
        </authorList>
    </citation>
    <scope>NUCLEOTIDE SEQUENCE [LARGE SCALE GENOMIC DNA]</scope>
    <source>
        <strain evidence="7">PL17</strain>
    </source>
</reference>
<dbReference type="InterPro" id="IPR013325">
    <property type="entry name" value="RNA_pol_sigma_r2"/>
</dbReference>
<name>A0A6M5YY74_9BACT</name>
<dbReference type="RefSeq" id="WP_171474105.1">
    <property type="nucleotide sequence ID" value="NZ_CP053452.2"/>
</dbReference>
<dbReference type="Gene3D" id="2.130.10.10">
    <property type="entry name" value="YVTN repeat-like/Quinoprotein amine dehydrogenase"/>
    <property type="match status" value="4"/>
</dbReference>
<dbReference type="PANTHER" id="PTHR19879">
    <property type="entry name" value="TRANSCRIPTION INITIATION FACTOR TFIID"/>
    <property type="match status" value="1"/>
</dbReference>
<dbReference type="Proteomes" id="UP000503447">
    <property type="component" value="Chromosome"/>
</dbReference>
<dbReference type="Pfam" id="PF04542">
    <property type="entry name" value="Sigma70_r2"/>
    <property type="match status" value="1"/>
</dbReference>
<dbReference type="InterPro" id="IPR011044">
    <property type="entry name" value="Quino_amine_DH_bsu"/>
</dbReference>
<dbReference type="InterPro" id="IPR036388">
    <property type="entry name" value="WH-like_DNA-bd_sf"/>
</dbReference>
<dbReference type="SUPFAM" id="SSF50965">
    <property type="entry name" value="Galactose oxidase, central domain"/>
    <property type="match status" value="1"/>
</dbReference>
<dbReference type="PANTHER" id="PTHR19879:SF9">
    <property type="entry name" value="TRANSCRIPTION INITIATION FACTOR TFIID SUBUNIT 5"/>
    <property type="match status" value="1"/>
</dbReference>
<evidence type="ECO:0000313" key="7">
    <source>
        <dbReference type="Proteomes" id="UP000503447"/>
    </source>
</evidence>
<dbReference type="InterPro" id="IPR019775">
    <property type="entry name" value="WD40_repeat_CS"/>
</dbReference>
<dbReference type="GO" id="GO:0006352">
    <property type="term" value="P:DNA-templated transcription initiation"/>
    <property type="evidence" value="ECO:0007669"/>
    <property type="project" value="InterPro"/>
</dbReference>
<dbReference type="Pfam" id="PF08281">
    <property type="entry name" value="Sigma70_r4_2"/>
    <property type="match status" value="1"/>
</dbReference>
<sequence length="1172" mass="126205">MATTHQLLRIAARDAGANATDGALLLRYVAERDEAAFAELVRRNGPVVFRACRHVLGEATAAEDAFQATFLLLAREAQRLTRPGSLAGWLHAAAVRVARGARRTDVRARRRESAYQLPQSKPDPDDLSWREVRAILDAELAALPEKYRVPVVLCYFQDLSYEAAARRIGCPVGTLRGRLERGKERLRKRLSRHGLPLAAPVLIVGCPPPVSAALTEAALGVIRSAKGGTVPPALAGLLPPTGRLRAVLLLAPTVTALVVIGASLAASGFLAHETPKVDPPEPAAPTTEVVPRPLLDRLGDPLPPGAVARLGTRRMFGGLDQRWAAFSHDGKQLATLDYSWFTTIFDATTGRTVVQRKLGVFDRAIGWRADGAGIAVVQLPDFTLFVSSFSDPNERLPNPPEPAAGAGRAAPDGYGSLALSPDATQMAAVRDASGNRFTVDILPATVGQPVANLKPVKTLGPFDGPCREIRYTPRGLLIFSGSWDEGDWTISFLDLKANAITRTISIPTPAHCAWGLMCSLSPDGRFAAIPTQPRGEKPGHNYVNQHDGTIHLWNLETGKDIGTIPLQQYGYGTGHAFTPDGKHLITSGSKPYFQIWDVESRKEVIRCPLPDLGSSSGQEAVSVAVNSDGKRFARVRRDGRIEIWNTATGEPTVTFDTHREPIVSVTFSPDTRLAATAGRDSSVRVWELATGKLVRAIPAPGSQPPFGYARRWRLTFTPDGRGLMFTASGQLVLVDPATGGSLDLPGRLRGYRGVVGGFTSDGKTLATIAGDVVTLWNWPAGNERLSLTVPLAGKESDAFVVRLDYPLCLSPDGRFLFTNSLFDRKKNPGGDIHNANDVWDARSGKHLHRLKKPTSLHPPAGFSPDGRVMYLGGRSADSPSEGMVWGDALTAWDPLAGKLVRRFVEPDRPDHLRDVQNFGRNVQALAVSPDGRLLAASDEPGQGYTVWLYETTSGRPLKQLTGHIDHLSDLTFSPDRRRLVSVSADQTGLVWDVTLPALVTGRVGKPTAKDLTDAWDRLGGTDPVPGYLGIATLVAAPADAVALLKAKLQPAPVPTNADLDRITTQLGADAPADREKASAELELFGPNAVAGVRARLAQAESAEVRDRLTRFLSRYSGPNPSPYDIRCVRGVAALEEIGTDEAKELLNHLARGKADDALTREATAAHRRVSNR</sequence>
<feature type="domain" description="RNA polymerase sigma-70 region 2" evidence="4">
    <location>
        <begin position="40"/>
        <end position="104"/>
    </location>
</feature>
<dbReference type="SUPFAM" id="SSF50969">
    <property type="entry name" value="YVTN repeat-like/Quinoprotein amine dehydrogenase"/>
    <property type="match status" value="1"/>
</dbReference>
<dbReference type="SUPFAM" id="SSF88946">
    <property type="entry name" value="Sigma2 domain of RNA polymerase sigma factors"/>
    <property type="match status" value="1"/>
</dbReference>
<keyword evidence="1 3" id="KW-0853">WD repeat</keyword>
<evidence type="ECO:0000259" key="4">
    <source>
        <dbReference type="Pfam" id="PF04542"/>
    </source>
</evidence>
<dbReference type="CDD" id="cd06171">
    <property type="entry name" value="Sigma70_r4"/>
    <property type="match status" value="1"/>
</dbReference>
<proteinExistence type="predicted"/>
<dbReference type="GO" id="GO:0005829">
    <property type="term" value="C:cytosol"/>
    <property type="evidence" value="ECO:0007669"/>
    <property type="project" value="UniProtKB-ARBA"/>
</dbReference>
<dbReference type="Gene3D" id="1.10.1740.10">
    <property type="match status" value="1"/>
</dbReference>
<dbReference type="GO" id="GO:0016987">
    <property type="term" value="F:sigma factor activity"/>
    <property type="evidence" value="ECO:0007669"/>
    <property type="project" value="InterPro"/>
</dbReference>
<protein>
    <recommendedName>
        <fullName evidence="8">ECF RNA polymerase sigma factor SigE</fullName>
    </recommendedName>
</protein>
<evidence type="ECO:0000313" key="6">
    <source>
        <dbReference type="EMBL" id="QJW99067.1"/>
    </source>
</evidence>
<dbReference type="KEGG" id="ftj:FTUN_6665"/>
<evidence type="ECO:0000256" key="3">
    <source>
        <dbReference type="PROSITE-ProRule" id="PRU00221"/>
    </source>
</evidence>
<dbReference type="SMART" id="SM00320">
    <property type="entry name" value="WD40"/>
    <property type="match status" value="7"/>
</dbReference>
<gene>
    <name evidence="6" type="ORF">FTUN_6665</name>
</gene>
<feature type="repeat" description="WD" evidence="3">
    <location>
        <begin position="655"/>
        <end position="696"/>
    </location>
</feature>
<dbReference type="GO" id="GO:0003677">
    <property type="term" value="F:DNA binding"/>
    <property type="evidence" value="ECO:0007669"/>
    <property type="project" value="InterPro"/>
</dbReference>
<dbReference type="InterPro" id="IPR014284">
    <property type="entry name" value="RNA_pol_sigma-70_dom"/>
</dbReference>
<dbReference type="Gene3D" id="1.10.10.10">
    <property type="entry name" value="Winged helix-like DNA-binding domain superfamily/Winged helix DNA-binding domain"/>
    <property type="match status" value="1"/>
</dbReference>
<dbReference type="InterPro" id="IPR007627">
    <property type="entry name" value="RNA_pol_sigma70_r2"/>
</dbReference>
<dbReference type="InterPro" id="IPR001680">
    <property type="entry name" value="WD40_rpt"/>
</dbReference>
<feature type="repeat" description="WD" evidence="3">
    <location>
        <begin position="576"/>
        <end position="606"/>
    </location>
</feature>
<keyword evidence="2" id="KW-0677">Repeat</keyword>
<dbReference type="PROSITE" id="PS50294">
    <property type="entry name" value="WD_REPEATS_REGION"/>
    <property type="match status" value="2"/>
</dbReference>
<dbReference type="SUPFAM" id="SSF82171">
    <property type="entry name" value="DPP6 N-terminal domain-like"/>
    <property type="match status" value="1"/>
</dbReference>
<dbReference type="PROSITE" id="PS50082">
    <property type="entry name" value="WD_REPEATS_2"/>
    <property type="match status" value="3"/>
</dbReference>
<dbReference type="NCBIfam" id="TIGR02937">
    <property type="entry name" value="sigma70-ECF"/>
    <property type="match status" value="1"/>
</dbReference>
<dbReference type="AlphaFoldDB" id="A0A6M5YY74"/>
<dbReference type="InterPro" id="IPR015943">
    <property type="entry name" value="WD40/YVTN_repeat-like_dom_sf"/>
</dbReference>
<dbReference type="InterPro" id="IPR011043">
    <property type="entry name" value="Gal_Oxase/kelch_b-propeller"/>
</dbReference>
<dbReference type="PROSITE" id="PS00678">
    <property type="entry name" value="WD_REPEATS_1"/>
    <property type="match status" value="1"/>
</dbReference>
<feature type="repeat" description="WD" evidence="3">
    <location>
        <begin position="960"/>
        <end position="993"/>
    </location>
</feature>
<keyword evidence="7" id="KW-1185">Reference proteome</keyword>
<evidence type="ECO:0000256" key="1">
    <source>
        <dbReference type="ARBA" id="ARBA00022574"/>
    </source>
</evidence>
<accession>A0A6M5YY74</accession>
<dbReference type="SUPFAM" id="SSF88659">
    <property type="entry name" value="Sigma3 and sigma4 domains of RNA polymerase sigma factors"/>
    <property type="match status" value="1"/>
</dbReference>
<dbReference type="InterPro" id="IPR013324">
    <property type="entry name" value="RNA_pol_sigma_r3/r4-like"/>
</dbReference>
<dbReference type="InterPro" id="IPR013249">
    <property type="entry name" value="RNA_pol_sigma70_r4_t2"/>
</dbReference>
<evidence type="ECO:0008006" key="8">
    <source>
        <dbReference type="Google" id="ProtNLM"/>
    </source>
</evidence>
<dbReference type="EMBL" id="CP053452">
    <property type="protein sequence ID" value="QJW99067.1"/>
    <property type="molecule type" value="Genomic_DNA"/>
</dbReference>
<evidence type="ECO:0000259" key="5">
    <source>
        <dbReference type="Pfam" id="PF08281"/>
    </source>
</evidence>
<feature type="domain" description="RNA polymerase sigma factor 70 region 4 type 2" evidence="5">
    <location>
        <begin position="135"/>
        <end position="186"/>
    </location>
</feature>
<dbReference type="Pfam" id="PF00400">
    <property type="entry name" value="WD40"/>
    <property type="match status" value="2"/>
</dbReference>
<evidence type="ECO:0000256" key="2">
    <source>
        <dbReference type="ARBA" id="ARBA00022737"/>
    </source>
</evidence>